<evidence type="ECO:0000313" key="3">
    <source>
        <dbReference type="EMBL" id="VAV96368.1"/>
    </source>
</evidence>
<dbReference type="InterPro" id="IPR036250">
    <property type="entry name" value="AcylCo_DH-like_C"/>
</dbReference>
<evidence type="ECO:0000259" key="2">
    <source>
        <dbReference type="Pfam" id="PF00441"/>
    </source>
</evidence>
<dbReference type="SUPFAM" id="SSF47203">
    <property type="entry name" value="Acyl-CoA dehydrogenase C-terminal domain-like"/>
    <property type="match status" value="1"/>
</dbReference>
<dbReference type="EMBL" id="UOEK01000098">
    <property type="protein sequence ID" value="VAV96368.1"/>
    <property type="molecule type" value="Genomic_DNA"/>
</dbReference>
<protein>
    <submittedName>
        <fullName evidence="3">Acyl-CoA dehydrogenase</fullName>
    </submittedName>
</protein>
<feature type="domain" description="Acyl-CoA dehydrogenase/oxidase C-terminal" evidence="2">
    <location>
        <begin position="5"/>
        <end position="159"/>
    </location>
</feature>
<dbReference type="Pfam" id="PF00441">
    <property type="entry name" value="Acyl-CoA_dh_1"/>
    <property type="match status" value="1"/>
</dbReference>
<dbReference type="Gene3D" id="1.20.140.10">
    <property type="entry name" value="Butyryl-CoA Dehydrogenase, subunit A, domain 3"/>
    <property type="match status" value="1"/>
</dbReference>
<dbReference type="InterPro" id="IPR052904">
    <property type="entry name" value="Acyl-CoA_dehydrogenase-like"/>
</dbReference>
<sequence length="267" mass="28937">VGEEGRGVATIIEMVAATRLDCVTGSAATMRQAVTQALWHTSRREAFGKVLVDQPLMTVVLADLELDVQAATVMMCRAATAFDRAEDDNHDAQMKRLLTPVAKYWVTKNGTPVIREAMECFGGGGYVEENILPRLYREAPVNAIWEGSGNVIALDVLRVLYKTPEAFDAFFTEVTERTNSSVVASAVDDLRGAVADTDQLERRARTIVHGMGTVMAASLLEQHATEVVSDAFIKTRVASQPGRLHGELPTTIDPKAILAPTLAALEI</sequence>
<reference evidence="3" key="1">
    <citation type="submission" date="2018-06" db="EMBL/GenBank/DDBJ databases">
        <authorList>
            <person name="Zhirakovskaya E."/>
        </authorList>
    </citation>
    <scope>NUCLEOTIDE SEQUENCE</scope>
</reference>
<gene>
    <name evidence="3" type="ORF">MNBD_ACTINO02-754</name>
</gene>
<dbReference type="PANTHER" id="PTHR42707">
    <property type="entry name" value="ACYL-COA DEHYDROGENASE"/>
    <property type="match status" value="1"/>
</dbReference>
<keyword evidence="1" id="KW-0285">Flavoprotein</keyword>
<dbReference type="InterPro" id="IPR006089">
    <property type="entry name" value="Acyl-CoA_DH_CS"/>
</dbReference>
<dbReference type="PROSITE" id="PS00073">
    <property type="entry name" value="ACYL_COA_DH_2"/>
    <property type="match status" value="1"/>
</dbReference>
<dbReference type="InterPro" id="IPR009075">
    <property type="entry name" value="AcylCo_DH/oxidase_C"/>
</dbReference>
<dbReference type="GO" id="GO:0003995">
    <property type="term" value="F:acyl-CoA dehydrogenase activity"/>
    <property type="evidence" value="ECO:0007669"/>
    <property type="project" value="InterPro"/>
</dbReference>
<evidence type="ECO:0000256" key="1">
    <source>
        <dbReference type="ARBA" id="ARBA00022630"/>
    </source>
</evidence>
<name>A0A3B0S7H8_9ZZZZ</name>
<dbReference type="PANTHER" id="PTHR42707:SF3">
    <property type="entry name" value="ACYL-COA DEHYDROGENASE AIDB-RELATED"/>
    <property type="match status" value="1"/>
</dbReference>
<proteinExistence type="predicted"/>
<feature type="non-terminal residue" evidence="3">
    <location>
        <position position="1"/>
    </location>
</feature>
<dbReference type="AlphaFoldDB" id="A0A3B0S7H8"/>
<accession>A0A3B0S7H8</accession>
<organism evidence="3">
    <name type="scientific">hydrothermal vent metagenome</name>
    <dbReference type="NCBI Taxonomy" id="652676"/>
    <lineage>
        <taxon>unclassified sequences</taxon>
        <taxon>metagenomes</taxon>
        <taxon>ecological metagenomes</taxon>
    </lineage>
</organism>